<evidence type="ECO:0000256" key="1">
    <source>
        <dbReference type="SAM" id="MobiDB-lite"/>
    </source>
</evidence>
<dbReference type="Gene3D" id="1.20.1630.10">
    <property type="entry name" value="Formate dehydrogenase/DMSO reductase domain"/>
    <property type="match status" value="1"/>
</dbReference>
<feature type="transmembrane region" description="Helical" evidence="2">
    <location>
        <begin position="235"/>
        <end position="251"/>
    </location>
</feature>
<gene>
    <name evidence="3" type="ORF">HGMM_F31D11C20</name>
</gene>
<feature type="transmembrane region" description="Helical" evidence="2">
    <location>
        <begin position="44"/>
        <end position="62"/>
    </location>
</feature>
<dbReference type="Pfam" id="PF04976">
    <property type="entry name" value="DmsC"/>
    <property type="match status" value="1"/>
</dbReference>
<feature type="transmembrane region" description="Helical" evidence="2">
    <location>
        <begin position="200"/>
        <end position="223"/>
    </location>
</feature>
<evidence type="ECO:0000313" key="3">
    <source>
        <dbReference type="EMBL" id="BAJ49388.1"/>
    </source>
</evidence>
<accession>E6NAN2</accession>
<keyword evidence="2" id="KW-0472">Membrane</keyword>
<sequence>MMARQSVWGWPAWANFFLGGAGASLYIMGRIAAADTAAVRGLDVLALLLVLCGLVAVYIEAGKRMRAIYAFRGAWTRMGHRSWMSREAIAATVFILAGAMDLVADNTVFDIVALTAAAVYLVSQSLIPSSARLIPAWSNNAMPVLMLVTSLMAGTGLALIISPIAPQLAATVNTLTFSLVKTGTAAGTVVLPTGLESGELVRVIAAASILVAVFYAYFPGSTVHFRHALRHDGNYLFYALFVLLGGVAPLLMSSDVFGGVLLVLGSAGLKYVVLIRMSYKLDPISYLAELLSPPRGSHQIPQEPLDREGEQPP</sequence>
<dbReference type="GO" id="GO:0016020">
    <property type="term" value="C:membrane"/>
    <property type="evidence" value="ECO:0007669"/>
    <property type="project" value="InterPro"/>
</dbReference>
<organism evidence="3">
    <name type="scientific">Caldiarchaeum subterraneum</name>
    <dbReference type="NCBI Taxonomy" id="311458"/>
    <lineage>
        <taxon>Archaea</taxon>
        <taxon>Nitrososphaerota</taxon>
        <taxon>Candidatus Caldarchaeales</taxon>
        <taxon>Candidatus Caldarchaeaceae</taxon>
        <taxon>Candidatus Caldarchaeum</taxon>
    </lineage>
</organism>
<feature type="transmembrane region" description="Helical" evidence="2">
    <location>
        <begin position="257"/>
        <end position="275"/>
    </location>
</feature>
<feature type="compositionally biased region" description="Basic and acidic residues" evidence="1">
    <location>
        <begin position="304"/>
        <end position="313"/>
    </location>
</feature>
<feature type="transmembrane region" description="Helical" evidence="2">
    <location>
        <begin position="144"/>
        <end position="165"/>
    </location>
</feature>
<feature type="transmembrane region" description="Helical" evidence="2">
    <location>
        <begin position="106"/>
        <end position="123"/>
    </location>
</feature>
<dbReference type="InterPro" id="IPR007059">
    <property type="entry name" value="DmsC"/>
</dbReference>
<keyword evidence="2" id="KW-1133">Transmembrane helix</keyword>
<protein>
    <submittedName>
        <fullName evidence="3">Uncharacterized protein</fullName>
    </submittedName>
</protein>
<dbReference type="EMBL" id="AP011892">
    <property type="protein sequence ID" value="BAJ49388.1"/>
    <property type="molecule type" value="Genomic_DNA"/>
</dbReference>
<name>E6NAN2_CALS0</name>
<reference evidence="3" key="1">
    <citation type="journal article" date="2005" name="Environ. Microbiol.">
        <title>Genetic and functional properties of uncultivated thermophilic crenarchaeotes from a subsurface gold mine as revealed by analysis of genome fragments.</title>
        <authorList>
            <person name="Nunoura T."/>
            <person name="Hirayama H."/>
            <person name="Takami H."/>
            <person name="Oida H."/>
            <person name="Nishi S."/>
            <person name="Shimamura S."/>
            <person name="Suzuki Y."/>
            <person name="Inagaki F."/>
            <person name="Takai K."/>
            <person name="Nealson K.H."/>
            <person name="Horikoshi K."/>
        </authorList>
    </citation>
    <scope>NUCLEOTIDE SEQUENCE</scope>
</reference>
<proteinExistence type="predicted"/>
<dbReference type="GO" id="GO:0019645">
    <property type="term" value="P:anaerobic electron transport chain"/>
    <property type="evidence" value="ECO:0007669"/>
    <property type="project" value="InterPro"/>
</dbReference>
<feature type="transmembrane region" description="Helical" evidence="2">
    <location>
        <begin position="12"/>
        <end position="32"/>
    </location>
</feature>
<keyword evidence="2" id="KW-0812">Transmembrane</keyword>
<dbReference type="AlphaFoldDB" id="E6NAN2"/>
<reference evidence="3" key="2">
    <citation type="journal article" date="2011" name="Nucleic Acids Res.">
        <title>Insights into the evolution of Archaea and eukaryotic protein modifier systems revealed by the genome of a novel archaeal group.</title>
        <authorList>
            <person name="Nunoura T."/>
            <person name="Takaki Y."/>
            <person name="Kakuta J."/>
            <person name="Nishi S."/>
            <person name="Sugahara J."/>
            <person name="Kazama H."/>
            <person name="Chee G."/>
            <person name="Hattori M."/>
            <person name="Kanai A."/>
            <person name="Atomi H."/>
            <person name="Takai K."/>
            <person name="Takami H."/>
        </authorList>
    </citation>
    <scope>NUCLEOTIDE SEQUENCE</scope>
</reference>
<evidence type="ECO:0000256" key="2">
    <source>
        <dbReference type="SAM" id="Phobius"/>
    </source>
</evidence>
<feature type="region of interest" description="Disordered" evidence="1">
    <location>
        <begin position="294"/>
        <end position="313"/>
    </location>
</feature>
<feature type="transmembrane region" description="Helical" evidence="2">
    <location>
        <begin position="83"/>
        <end position="100"/>
    </location>
</feature>